<dbReference type="InterPro" id="IPR001611">
    <property type="entry name" value="Leu-rich_rpt"/>
</dbReference>
<dbReference type="PANTHER" id="PTHR24111:SF4">
    <property type="entry name" value="LEUCINE-RICH REPEAT-CONTAINING PROTEIN 34"/>
    <property type="match status" value="1"/>
</dbReference>
<proteinExistence type="predicted"/>
<name>A0A8C3KUU4_CHRPC</name>
<dbReference type="Pfam" id="PF13516">
    <property type="entry name" value="LRR_6"/>
    <property type="match status" value="6"/>
</dbReference>
<evidence type="ECO:0000313" key="3">
    <source>
        <dbReference type="Proteomes" id="UP000694543"/>
    </source>
</evidence>
<evidence type="ECO:0000256" key="1">
    <source>
        <dbReference type="ARBA" id="ARBA00022737"/>
    </source>
</evidence>
<evidence type="ECO:0000313" key="2">
    <source>
        <dbReference type="Ensembl" id="ENSCPIP00010001166.1"/>
    </source>
</evidence>
<reference evidence="2" key="2">
    <citation type="submission" date="2025-09" db="UniProtKB">
        <authorList>
            <consortium name="Ensembl"/>
        </authorList>
    </citation>
    <scope>IDENTIFICATION</scope>
</reference>
<protein>
    <submittedName>
        <fullName evidence="2">Leucine rich repeat containing 34</fullName>
    </submittedName>
</protein>
<organism evidence="2 3">
    <name type="scientific">Chrysolophus pictus</name>
    <name type="common">Golden pheasant</name>
    <name type="synonym">Phasianus pictus</name>
    <dbReference type="NCBI Taxonomy" id="9089"/>
    <lineage>
        <taxon>Eukaryota</taxon>
        <taxon>Metazoa</taxon>
        <taxon>Chordata</taxon>
        <taxon>Craniata</taxon>
        <taxon>Vertebrata</taxon>
        <taxon>Euteleostomi</taxon>
        <taxon>Archelosauria</taxon>
        <taxon>Archosauria</taxon>
        <taxon>Dinosauria</taxon>
        <taxon>Saurischia</taxon>
        <taxon>Theropoda</taxon>
        <taxon>Coelurosauria</taxon>
        <taxon>Aves</taxon>
        <taxon>Neognathae</taxon>
        <taxon>Galloanserae</taxon>
        <taxon>Galliformes</taxon>
        <taxon>Phasianidae</taxon>
        <taxon>Phasianinae</taxon>
        <taxon>Chrysolophus</taxon>
    </lineage>
</organism>
<dbReference type="SMART" id="SM00368">
    <property type="entry name" value="LRR_RI"/>
    <property type="match status" value="8"/>
</dbReference>
<dbReference type="AlphaFoldDB" id="A0A8C3KUU4"/>
<sequence>MPFDSIDESCIQNQHKIKFLMHWFYRNAALIFQLTQKDDEIKHPTLTAVPPVSVHLYDSAQKHVMSVPPDLHQQYLQTCQNLSQPENHFVAHVLQEADKGDNSRQTKGITLKIAGNNRLVPVQRVTDEDVQVLASVLCSAVFVTGLDLRYNNLTDVGVRHIATFLQSNETLLHLRMTGNKIGNKGGMYFASMLQVNCTLEKLDLGDCDVGTQCLIAIASVLTQNRAVKAINLNRPLLYSQEEETTVRIALMLKNNSSLVELHLCKHEIKSLGVERLCEALYENCSLRYLDLSCNKITRDDVKFLGELLKQNQTLEILDLNSNRIEDDGAIYLSEALALYNRTLKALSVVSNKISGKGLVALSQAMKINVELSYIYIWGNNFDEAACMAFSELIQADRLKPNCTDVEPYEVDGHVHLAELSHGLKKHYYWTPSYGEVKNAAANASLAITAVSEYF</sequence>
<dbReference type="InterPro" id="IPR052201">
    <property type="entry name" value="LRR-containing_regulator"/>
</dbReference>
<reference evidence="2" key="1">
    <citation type="submission" date="2025-08" db="UniProtKB">
        <authorList>
            <consortium name="Ensembl"/>
        </authorList>
    </citation>
    <scope>IDENTIFICATION</scope>
</reference>
<accession>A0A8C3KUU4</accession>
<keyword evidence="3" id="KW-1185">Reference proteome</keyword>
<dbReference type="SUPFAM" id="SSF52047">
    <property type="entry name" value="RNI-like"/>
    <property type="match status" value="1"/>
</dbReference>
<keyword evidence="1" id="KW-0677">Repeat</keyword>
<dbReference type="PROSITE" id="PS51450">
    <property type="entry name" value="LRR"/>
    <property type="match status" value="1"/>
</dbReference>
<dbReference type="Proteomes" id="UP000694543">
    <property type="component" value="Unplaced"/>
</dbReference>
<dbReference type="PANTHER" id="PTHR24111">
    <property type="entry name" value="LEUCINE-RICH REPEAT-CONTAINING PROTEIN 34"/>
    <property type="match status" value="1"/>
</dbReference>
<dbReference type="Gene3D" id="3.80.10.10">
    <property type="entry name" value="Ribonuclease Inhibitor"/>
    <property type="match status" value="3"/>
</dbReference>
<dbReference type="Ensembl" id="ENSCPIT00010001343.1">
    <property type="protein sequence ID" value="ENSCPIP00010001166.1"/>
    <property type="gene ID" value="ENSCPIG00010000905.1"/>
</dbReference>
<dbReference type="InterPro" id="IPR032675">
    <property type="entry name" value="LRR_dom_sf"/>
</dbReference>